<dbReference type="AlphaFoldDB" id="A0AAW9SIJ2"/>
<dbReference type="InterPro" id="IPR018060">
    <property type="entry name" value="HTH_AraC"/>
</dbReference>
<keyword evidence="2" id="KW-0238">DNA-binding</keyword>
<proteinExistence type="predicted"/>
<dbReference type="SUPFAM" id="SSF51215">
    <property type="entry name" value="Regulatory protein AraC"/>
    <property type="match status" value="1"/>
</dbReference>
<dbReference type="SUPFAM" id="SSF46689">
    <property type="entry name" value="Homeodomain-like"/>
    <property type="match status" value="1"/>
</dbReference>
<reference evidence="5 6" key="1">
    <citation type="submission" date="2024-04" db="EMBL/GenBank/DDBJ databases">
        <title>Novel genus in family Flammeovirgaceae.</title>
        <authorList>
            <person name="Nguyen T.H."/>
            <person name="Vuong T.Q."/>
            <person name="Le H."/>
            <person name="Kim S.-G."/>
        </authorList>
    </citation>
    <scope>NUCLEOTIDE SEQUENCE [LARGE SCALE GENOMIC DNA]</scope>
    <source>
        <strain evidence="5 6">JCM 23209</strain>
    </source>
</reference>
<feature type="domain" description="HTH araC/xylS-type" evidence="4">
    <location>
        <begin position="197"/>
        <end position="303"/>
    </location>
</feature>
<keyword evidence="1" id="KW-0805">Transcription regulation</keyword>
<keyword evidence="3" id="KW-0804">Transcription</keyword>
<name>A0AAW9SIJ2_9BACT</name>
<dbReference type="PRINTS" id="PR00032">
    <property type="entry name" value="HTHARAC"/>
</dbReference>
<dbReference type="Gene3D" id="1.10.10.60">
    <property type="entry name" value="Homeodomain-like"/>
    <property type="match status" value="2"/>
</dbReference>
<accession>A0AAW9SIJ2</accession>
<dbReference type="RefSeq" id="WP_346823855.1">
    <property type="nucleotide sequence ID" value="NZ_JBDKWZ010000019.1"/>
</dbReference>
<evidence type="ECO:0000313" key="6">
    <source>
        <dbReference type="Proteomes" id="UP001403385"/>
    </source>
</evidence>
<comment type="caution">
    <text evidence="5">The sequence shown here is derived from an EMBL/GenBank/DDBJ whole genome shotgun (WGS) entry which is preliminary data.</text>
</comment>
<dbReference type="PANTHER" id="PTHR43280">
    <property type="entry name" value="ARAC-FAMILY TRANSCRIPTIONAL REGULATOR"/>
    <property type="match status" value="1"/>
</dbReference>
<dbReference type="Pfam" id="PF12833">
    <property type="entry name" value="HTH_18"/>
    <property type="match status" value="1"/>
</dbReference>
<dbReference type="GO" id="GO:0003700">
    <property type="term" value="F:DNA-binding transcription factor activity"/>
    <property type="evidence" value="ECO:0007669"/>
    <property type="project" value="InterPro"/>
</dbReference>
<dbReference type="InterPro" id="IPR009057">
    <property type="entry name" value="Homeodomain-like_sf"/>
</dbReference>
<sequence length="306" mass="35845">MSTKNDIAYYETLSDLYNALGLPVEQEVEFTIHNLLDIHKEVPFKSPVFRTNYYSFIFVKDGKGNYTTDEHRFDYSARTIYFTNPGHLKAFEFYELKDAYIITLSEEFLKTNVHKDIFQEFPFLLAETVPPQILSVEKFQAFEQLYKQILTEYQSDSHYKYRIIGNLFVVLLLKIKEAFWGNYYPLEEGGRSSQIVKKFKQTLEGHYRHLAEDKVQFLYQVQDYAKAQNLNPSYLSNVIKSKTGKSMSTWIAEKTIAQAKAFLKHSPLSIKEIGYRLGYSETAHFSNFFKKQTGISPSLYRKKFAL</sequence>
<organism evidence="5 6">
    <name type="scientific">Rapidithrix thailandica</name>
    <dbReference type="NCBI Taxonomy" id="413964"/>
    <lineage>
        <taxon>Bacteria</taxon>
        <taxon>Pseudomonadati</taxon>
        <taxon>Bacteroidota</taxon>
        <taxon>Cytophagia</taxon>
        <taxon>Cytophagales</taxon>
        <taxon>Flammeovirgaceae</taxon>
        <taxon>Rapidithrix</taxon>
    </lineage>
</organism>
<dbReference type="InterPro" id="IPR037923">
    <property type="entry name" value="HTH-like"/>
</dbReference>
<evidence type="ECO:0000256" key="1">
    <source>
        <dbReference type="ARBA" id="ARBA00023015"/>
    </source>
</evidence>
<dbReference type="Proteomes" id="UP001403385">
    <property type="component" value="Unassembled WGS sequence"/>
</dbReference>
<evidence type="ECO:0000256" key="2">
    <source>
        <dbReference type="ARBA" id="ARBA00023125"/>
    </source>
</evidence>
<dbReference type="PROSITE" id="PS01124">
    <property type="entry name" value="HTH_ARAC_FAMILY_2"/>
    <property type="match status" value="1"/>
</dbReference>
<dbReference type="SMART" id="SM00342">
    <property type="entry name" value="HTH_ARAC"/>
    <property type="match status" value="1"/>
</dbReference>
<dbReference type="EMBL" id="JBDKWZ010000019">
    <property type="protein sequence ID" value="MEN7551073.1"/>
    <property type="molecule type" value="Genomic_DNA"/>
</dbReference>
<gene>
    <name evidence="5" type="ORF">AAG747_24340</name>
</gene>
<evidence type="ECO:0000313" key="5">
    <source>
        <dbReference type="EMBL" id="MEN7551073.1"/>
    </source>
</evidence>
<dbReference type="InterPro" id="IPR020449">
    <property type="entry name" value="Tscrpt_reg_AraC-type_HTH"/>
</dbReference>
<evidence type="ECO:0000256" key="3">
    <source>
        <dbReference type="ARBA" id="ARBA00023163"/>
    </source>
</evidence>
<dbReference type="GO" id="GO:0043565">
    <property type="term" value="F:sequence-specific DNA binding"/>
    <property type="evidence" value="ECO:0007669"/>
    <property type="project" value="InterPro"/>
</dbReference>
<dbReference type="PANTHER" id="PTHR43280:SF32">
    <property type="entry name" value="TRANSCRIPTIONAL REGULATORY PROTEIN"/>
    <property type="match status" value="1"/>
</dbReference>
<keyword evidence="6" id="KW-1185">Reference proteome</keyword>
<evidence type="ECO:0000259" key="4">
    <source>
        <dbReference type="PROSITE" id="PS01124"/>
    </source>
</evidence>
<protein>
    <submittedName>
        <fullName evidence="5">AraC family transcriptional regulator</fullName>
    </submittedName>
</protein>